<sequence>MTDRSVLGATWILLATGVTMKVIEQGQDSALVASPALLVITAGVLNWMLAKGVTLSASGEDSDR</sequence>
<gene>
    <name evidence="2" type="ORF">SAMN04487949_1764</name>
</gene>
<protein>
    <submittedName>
        <fullName evidence="2">Uncharacterized protein</fullName>
    </submittedName>
</protein>
<evidence type="ECO:0000256" key="1">
    <source>
        <dbReference type="SAM" id="Phobius"/>
    </source>
</evidence>
<keyword evidence="1" id="KW-0812">Transmembrane</keyword>
<dbReference type="EMBL" id="FNHL01000002">
    <property type="protein sequence ID" value="SDM46806.1"/>
    <property type="molecule type" value="Genomic_DNA"/>
</dbReference>
<dbReference type="AlphaFoldDB" id="A0A1G9TGH3"/>
<evidence type="ECO:0000313" key="2">
    <source>
        <dbReference type="EMBL" id="SDM46806.1"/>
    </source>
</evidence>
<evidence type="ECO:0000313" key="3">
    <source>
        <dbReference type="Proteomes" id="UP000199451"/>
    </source>
</evidence>
<keyword evidence="1" id="KW-0472">Membrane</keyword>
<name>A0A1G9TGH3_9EURY</name>
<dbReference type="STRING" id="660521.SAMN04487949_1764"/>
<organism evidence="2 3">
    <name type="scientific">Halogranum gelatinilyticum</name>
    <dbReference type="NCBI Taxonomy" id="660521"/>
    <lineage>
        <taxon>Archaea</taxon>
        <taxon>Methanobacteriati</taxon>
        <taxon>Methanobacteriota</taxon>
        <taxon>Stenosarchaea group</taxon>
        <taxon>Halobacteria</taxon>
        <taxon>Halobacteriales</taxon>
        <taxon>Haloferacaceae</taxon>
    </lineage>
</organism>
<dbReference type="Proteomes" id="UP000199451">
    <property type="component" value="Unassembled WGS sequence"/>
</dbReference>
<keyword evidence="3" id="KW-1185">Reference proteome</keyword>
<keyword evidence="1" id="KW-1133">Transmembrane helix</keyword>
<reference evidence="3" key="1">
    <citation type="submission" date="2016-10" db="EMBL/GenBank/DDBJ databases">
        <authorList>
            <person name="Varghese N."/>
            <person name="Submissions S."/>
        </authorList>
    </citation>
    <scope>NUCLEOTIDE SEQUENCE [LARGE SCALE GENOMIC DNA]</scope>
    <source>
        <strain evidence="3">CGMCC 1.10119</strain>
    </source>
</reference>
<accession>A0A1G9TGH3</accession>
<feature type="transmembrane region" description="Helical" evidence="1">
    <location>
        <begin position="30"/>
        <end position="49"/>
    </location>
</feature>
<proteinExistence type="predicted"/>